<feature type="compositionally biased region" description="Acidic residues" evidence="10">
    <location>
        <begin position="282"/>
        <end position="298"/>
    </location>
</feature>
<evidence type="ECO:0000256" key="8">
    <source>
        <dbReference type="ARBA" id="ARBA00081473"/>
    </source>
</evidence>
<dbReference type="AlphaFoldDB" id="A0A9W8DIK8"/>
<gene>
    <name evidence="13" type="ORF">IWQ60_011303</name>
</gene>
<dbReference type="InterPro" id="IPR003196">
    <property type="entry name" value="TFIIF_beta"/>
</dbReference>
<dbReference type="InterPro" id="IPR036390">
    <property type="entry name" value="WH_DNA-bd_sf"/>
</dbReference>
<comment type="subcellular location">
    <subcellularLocation>
        <location evidence="1">Nucleus</location>
    </subcellularLocation>
</comment>
<dbReference type="FunFam" id="1.10.10.10:FF:000035">
    <property type="entry name" value="General transcription factor IIF subunit 2"/>
    <property type="match status" value="1"/>
</dbReference>
<dbReference type="OrthoDB" id="26094at2759"/>
<accession>A0A9W8DIK8</accession>
<feature type="domain" description="TFIIF beta subunit HTH" evidence="11">
    <location>
        <begin position="189"/>
        <end position="252"/>
    </location>
</feature>
<keyword evidence="14" id="KW-1185">Reference proteome</keyword>
<dbReference type="InterPro" id="IPR040504">
    <property type="entry name" value="TFIIF_beta_N"/>
</dbReference>
<dbReference type="PANTHER" id="PTHR10445:SF0">
    <property type="entry name" value="GENERAL TRANSCRIPTION FACTOR IIF SUBUNIT 2"/>
    <property type="match status" value="1"/>
</dbReference>
<keyword evidence="6" id="KW-0804">Transcription</keyword>
<evidence type="ECO:0000256" key="3">
    <source>
        <dbReference type="ARBA" id="ARBA00021453"/>
    </source>
</evidence>
<evidence type="ECO:0000256" key="4">
    <source>
        <dbReference type="ARBA" id="ARBA00023015"/>
    </source>
</evidence>
<sequence length="298" mass="33324">MSSKSKQPSKPAPPTVSMDDDGEDLRLDDINTKVWLVKIPKFLAEKWGDIDEENVDLGKVRIYDRPDAQGNSISILLSDAPINDDLPREYTLKLVNNQVKNMYVFSEDAQTHQTAMAGTVHHECAVTPVYTEEYRRIMRTRNLEAGKPSRTVKVLGDGYKKALLSTTPGMRDVAAPYRKKGAHLDAKTTRMPKQELMNLLFQAFEKYPYWSFKGLVEFTQQPAAFLKETLYEVAVLNKKGQFNAMYQLKPEFSFKHDDGADPAAPTEGADDTGAAGDGAEAGGDDDDKDMSEDDFEEV</sequence>
<evidence type="ECO:0000256" key="6">
    <source>
        <dbReference type="ARBA" id="ARBA00023163"/>
    </source>
</evidence>
<dbReference type="PANTHER" id="PTHR10445">
    <property type="entry name" value="GENERAL TRANSCRIPTION FACTOR IIF SUBUNIT 2"/>
    <property type="match status" value="1"/>
</dbReference>
<evidence type="ECO:0000256" key="5">
    <source>
        <dbReference type="ARBA" id="ARBA00023125"/>
    </source>
</evidence>
<keyword evidence="4" id="KW-0805">Transcription regulation</keyword>
<keyword evidence="7" id="KW-0539">Nucleus</keyword>
<evidence type="ECO:0000259" key="12">
    <source>
        <dbReference type="Pfam" id="PF17683"/>
    </source>
</evidence>
<comment type="caution">
    <text evidence="13">The sequence shown here is derived from an EMBL/GenBank/DDBJ whole genome shotgun (WGS) entry which is preliminary data.</text>
</comment>
<feature type="region of interest" description="Disordered" evidence="10">
    <location>
        <begin position="1"/>
        <end position="24"/>
    </location>
</feature>
<dbReference type="GO" id="GO:0003677">
    <property type="term" value="F:DNA binding"/>
    <property type="evidence" value="ECO:0007669"/>
    <property type="project" value="UniProtKB-KW"/>
</dbReference>
<keyword evidence="5" id="KW-0238">DNA-binding</keyword>
<evidence type="ECO:0000256" key="7">
    <source>
        <dbReference type="ARBA" id="ARBA00023242"/>
    </source>
</evidence>
<dbReference type="GO" id="GO:0006367">
    <property type="term" value="P:transcription initiation at RNA polymerase II promoter"/>
    <property type="evidence" value="ECO:0007669"/>
    <property type="project" value="InterPro"/>
</dbReference>
<evidence type="ECO:0000256" key="9">
    <source>
        <dbReference type="ARBA" id="ARBA00081863"/>
    </source>
</evidence>
<evidence type="ECO:0000256" key="2">
    <source>
        <dbReference type="ARBA" id="ARBA00009543"/>
    </source>
</evidence>
<dbReference type="GO" id="GO:0005674">
    <property type="term" value="C:transcription factor TFIIF complex"/>
    <property type="evidence" value="ECO:0007669"/>
    <property type="project" value="InterPro"/>
</dbReference>
<name>A0A9W8DIK8_9FUNG</name>
<dbReference type="InterPro" id="IPR040450">
    <property type="entry name" value="TFIIF_beta_HTH"/>
</dbReference>
<dbReference type="Gene3D" id="1.10.10.10">
    <property type="entry name" value="Winged helix-like DNA-binding domain superfamily/Winged helix DNA-binding domain"/>
    <property type="match status" value="1"/>
</dbReference>
<dbReference type="InterPro" id="IPR011039">
    <property type="entry name" value="TFIIF_interaction"/>
</dbReference>
<evidence type="ECO:0000256" key="10">
    <source>
        <dbReference type="SAM" id="MobiDB-lite"/>
    </source>
</evidence>
<dbReference type="Pfam" id="PF17683">
    <property type="entry name" value="TFIIF_beta_N"/>
    <property type="match status" value="1"/>
</dbReference>
<proteinExistence type="inferred from homology"/>
<evidence type="ECO:0000313" key="13">
    <source>
        <dbReference type="EMBL" id="KAJ1909196.1"/>
    </source>
</evidence>
<dbReference type="SUPFAM" id="SSF46785">
    <property type="entry name" value="Winged helix' DNA-binding domain"/>
    <property type="match status" value="1"/>
</dbReference>
<comment type="similarity">
    <text evidence="2">Belongs to the TFIIF beta subunit family.</text>
</comment>
<reference evidence="13" key="1">
    <citation type="submission" date="2022-07" db="EMBL/GenBank/DDBJ databases">
        <title>Phylogenomic reconstructions and comparative analyses of Kickxellomycotina fungi.</title>
        <authorList>
            <person name="Reynolds N.K."/>
            <person name="Stajich J.E."/>
            <person name="Barry K."/>
            <person name="Grigoriev I.V."/>
            <person name="Crous P."/>
            <person name="Smith M.E."/>
        </authorList>
    </citation>
    <scope>NUCLEOTIDE SEQUENCE</scope>
    <source>
        <strain evidence="13">RSA 861</strain>
    </source>
</reference>
<evidence type="ECO:0000259" key="11">
    <source>
        <dbReference type="Pfam" id="PF02270"/>
    </source>
</evidence>
<dbReference type="Proteomes" id="UP001150569">
    <property type="component" value="Unassembled WGS sequence"/>
</dbReference>
<evidence type="ECO:0000256" key="1">
    <source>
        <dbReference type="ARBA" id="ARBA00004123"/>
    </source>
</evidence>
<dbReference type="SUPFAM" id="SSF50916">
    <property type="entry name" value="Rap30/74 interaction domains"/>
    <property type="match status" value="1"/>
</dbReference>
<feature type="domain" description="TFIIF beta subunit N-terminal" evidence="12">
    <location>
        <begin position="31"/>
        <end position="111"/>
    </location>
</feature>
<evidence type="ECO:0000313" key="14">
    <source>
        <dbReference type="Proteomes" id="UP001150569"/>
    </source>
</evidence>
<dbReference type="Pfam" id="PF02270">
    <property type="entry name" value="TFIIF_beta"/>
    <property type="match status" value="1"/>
</dbReference>
<dbReference type="CDD" id="cd07980">
    <property type="entry name" value="TFIIF_beta"/>
    <property type="match status" value="1"/>
</dbReference>
<protein>
    <recommendedName>
        <fullName evidence="3">Transcription initiation factor IIF subunit beta</fullName>
    </recommendedName>
    <alternativeName>
        <fullName evidence="9">TFIIF medium subunit</fullName>
    </alternativeName>
    <alternativeName>
        <fullName evidence="8">TFIIF-beta</fullName>
    </alternativeName>
</protein>
<feature type="region of interest" description="Disordered" evidence="10">
    <location>
        <begin position="255"/>
        <end position="298"/>
    </location>
</feature>
<organism evidence="13 14">
    <name type="scientific">Tieghemiomyces parasiticus</name>
    <dbReference type="NCBI Taxonomy" id="78921"/>
    <lineage>
        <taxon>Eukaryota</taxon>
        <taxon>Fungi</taxon>
        <taxon>Fungi incertae sedis</taxon>
        <taxon>Zoopagomycota</taxon>
        <taxon>Kickxellomycotina</taxon>
        <taxon>Dimargaritomycetes</taxon>
        <taxon>Dimargaritales</taxon>
        <taxon>Dimargaritaceae</taxon>
        <taxon>Tieghemiomyces</taxon>
    </lineage>
</organism>
<dbReference type="InterPro" id="IPR036388">
    <property type="entry name" value="WH-like_DNA-bd_sf"/>
</dbReference>
<dbReference type="EMBL" id="JANBPT010001245">
    <property type="protein sequence ID" value="KAJ1909196.1"/>
    <property type="molecule type" value="Genomic_DNA"/>
</dbReference>